<dbReference type="InterPro" id="IPR049900">
    <property type="entry name" value="PKS_mFAS_DH"/>
</dbReference>
<evidence type="ECO:0000313" key="14">
    <source>
        <dbReference type="Proteomes" id="UP000016922"/>
    </source>
</evidence>
<dbReference type="InterPro" id="IPR001227">
    <property type="entry name" value="Ac_transferase_dom_sf"/>
</dbReference>
<dbReference type="Pfam" id="PF16197">
    <property type="entry name" value="KAsynt_C_assoc"/>
    <property type="match status" value="1"/>
</dbReference>
<evidence type="ECO:0000256" key="4">
    <source>
        <dbReference type="ARBA" id="ARBA00022679"/>
    </source>
</evidence>
<protein>
    <submittedName>
        <fullName evidence="13">Thiolase-like protein</fullName>
    </submittedName>
</protein>
<dbReference type="InterPro" id="IPR014030">
    <property type="entry name" value="Ketoacyl_synth_N"/>
</dbReference>
<dbReference type="InterPro" id="IPR042104">
    <property type="entry name" value="PKS_dehydratase_sf"/>
</dbReference>
<dbReference type="InterPro" id="IPR036736">
    <property type="entry name" value="ACP-like_sf"/>
</dbReference>
<dbReference type="eggNOG" id="KOG1202">
    <property type="taxonomic scope" value="Eukaryota"/>
</dbReference>
<dbReference type="InterPro" id="IPR016039">
    <property type="entry name" value="Thiolase-like"/>
</dbReference>
<keyword evidence="7" id="KW-0012">Acyltransferase</keyword>
<dbReference type="SMART" id="SM00827">
    <property type="entry name" value="PKS_AT"/>
    <property type="match status" value="1"/>
</dbReference>
<dbReference type="KEGG" id="glz:GLAREA_12863"/>
<dbReference type="CDD" id="cd02440">
    <property type="entry name" value="AdoMet_MTases"/>
    <property type="match status" value="1"/>
</dbReference>
<dbReference type="SMART" id="SM00826">
    <property type="entry name" value="PKS_DH"/>
    <property type="match status" value="1"/>
</dbReference>
<dbReference type="Pfam" id="PF00109">
    <property type="entry name" value="ketoacyl-synt"/>
    <property type="match status" value="1"/>
</dbReference>
<evidence type="ECO:0000256" key="7">
    <source>
        <dbReference type="ARBA" id="ARBA00023315"/>
    </source>
</evidence>
<evidence type="ECO:0000256" key="1">
    <source>
        <dbReference type="ARBA" id="ARBA00022450"/>
    </source>
</evidence>
<evidence type="ECO:0000313" key="13">
    <source>
        <dbReference type="EMBL" id="EPE30140.1"/>
    </source>
</evidence>
<dbReference type="InterPro" id="IPR013154">
    <property type="entry name" value="ADH-like_N"/>
</dbReference>
<dbReference type="InterPro" id="IPR020843">
    <property type="entry name" value="ER"/>
</dbReference>
<dbReference type="Gene3D" id="3.10.129.110">
    <property type="entry name" value="Polyketide synthase dehydratase"/>
    <property type="match status" value="1"/>
</dbReference>
<dbReference type="Pfam" id="PF08242">
    <property type="entry name" value="Methyltransf_12"/>
    <property type="match status" value="1"/>
</dbReference>
<feature type="active site" description="Proton acceptor; for dehydratase activity" evidence="8">
    <location>
        <position position="996"/>
    </location>
</feature>
<dbReference type="PANTHER" id="PTHR43775">
    <property type="entry name" value="FATTY ACID SYNTHASE"/>
    <property type="match status" value="1"/>
</dbReference>
<dbReference type="SUPFAM" id="SSF53335">
    <property type="entry name" value="S-adenosyl-L-methionine-dependent methyltransferases"/>
    <property type="match status" value="1"/>
</dbReference>
<dbReference type="Gene3D" id="3.40.50.720">
    <property type="entry name" value="NAD(P)-binding Rossmann-like Domain"/>
    <property type="match status" value="1"/>
</dbReference>
<dbReference type="InterPro" id="IPR036291">
    <property type="entry name" value="NAD(P)-bd_dom_sf"/>
</dbReference>
<dbReference type="SUPFAM" id="SSF51735">
    <property type="entry name" value="NAD(P)-binding Rossmann-fold domains"/>
    <property type="match status" value="2"/>
</dbReference>
<evidence type="ECO:0000259" key="12">
    <source>
        <dbReference type="PROSITE" id="PS52019"/>
    </source>
</evidence>
<dbReference type="Gene3D" id="3.90.180.10">
    <property type="entry name" value="Medium-chain alcohol dehydrogenases, catalytic domain"/>
    <property type="match status" value="1"/>
</dbReference>
<dbReference type="GO" id="GO:0004312">
    <property type="term" value="F:fatty acid synthase activity"/>
    <property type="evidence" value="ECO:0007669"/>
    <property type="project" value="TreeGrafter"/>
</dbReference>
<dbReference type="SUPFAM" id="SSF53901">
    <property type="entry name" value="Thiolase-like"/>
    <property type="match status" value="1"/>
</dbReference>
<dbReference type="InterPro" id="IPR049551">
    <property type="entry name" value="PKS_DH_C"/>
</dbReference>
<dbReference type="InterPro" id="IPR020807">
    <property type="entry name" value="PKS_DH"/>
</dbReference>
<dbReference type="EMBL" id="KE145365">
    <property type="protein sequence ID" value="EPE30140.1"/>
    <property type="molecule type" value="Genomic_DNA"/>
</dbReference>
<dbReference type="GeneID" id="19471903"/>
<evidence type="ECO:0000256" key="3">
    <source>
        <dbReference type="ARBA" id="ARBA00022603"/>
    </source>
</evidence>
<feature type="region of interest" description="Disordered" evidence="9">
    <location>
        <begin position="59"/>
        <end position="78"/>
    </location>
</feature>
<dbReference type="SMART" id="SM00823">
    <property type="entry name" value="PKS_PP"/>
    <property type="match status" value="1"/>
</dbReference>
<dbReference type="Proteomes" id="UP000016922">
    <property type="component" value="Unassembled WGS sequence"/>
</dbReference>
<dbReference type="Gene3D" id="3.40.50.150">
    <property type="entry name" value="Vaccinia Virus protein VP39"/>
    <property type="match status" value="1"/>
</dbReference>
<dbReference type="PROSITE" id="PS00606">
    <property type="entry name" value="KS3_1"/>
    <property type="match status" value="1"/>
</dbReference>
<dbReference type="CDD" id="cd05195">
    <property type="entry name" value="enoyl_red"/>
    <property type="match status" value="1"/>
</dbReference>
<dbReference type="InterPro" id="IPR016035">
    <property type="entry name" value="Acyl_Trfase/lysoPLipase"/>
</dbReference>
<dbReference type="SUPFAM" id="SSF47336">
    <property type="entry name" value="ACP-like"/>
    <property type="match status" value="1"/>
</dbReference>
<dbReference type="Pfam" id="PF14765">
    <property type="entry name" value="PS-DH"/>
    <property type="match status" value="1"/>
</dbReference>
<dbReference type="Pfam" id="PF13602">
    <property type="entry name" value="ADH_zinc_N_2"/>
    <property type="match status" value="1"/>
</dbReference>
<dbReference type="HOGENOM" id="CLU_000022_31_1_1"/>
<evidence type="ECO:0000259" key="10">
    <source>
        <dbReference type="PROSITE" id="PS50075"/>
    </source>
</evidence>
<dbReference type="GO" id="GO:0004315">
    <property type="term" value="F:3-oxoacyl-[acyl-carrier-protein] synthase activity"/>
    <property type="evidence" value="ECO:0007669"/>
    <property type="project" value="InterPro"/>
</dbReference>
<dbReference type="OrthoDB" id="329835at2759"/>
<feature type="active site" description="Proton donor; for dehydratase activity" evidence="8">
    <location>
        <position position="1164"/>
    </location>
</feature>
<feature type="domain" description="Carrier" evidence="10">
    <location>
        <begin position="2438"/>
        <end position="2513"/>
    </location>
</feature>
<keyword evidence="4" id="KW-0808">Transferase</keyword>
<feature type="region of interest" description="C-terminal hotdog fold" evidence="8">
    <location>
        <begin position="1103"/>
        <end position="1247"/>
    </location>
</feature>
<dbReference type="Gene3D" id="3.30.70.3290">
    <property type="match status" value="1"/>
</dbReference>
<dbReference type="Pfam" id="PF21089">
    <property type="entry name" value="PKS_DH_N"/>
    <property type="match status" value="1"/>
</dbReference>
<dbReference type="FunFam" id="3.40.50.720:FF:000209">
    <property type="entry name" value="Polyketide synthase Pks12"/>
    <property type="match status" value="1"/>
</dbReference>
<feature type="domain" description="PKS/mFAS DH" evidence="12">
    <location>
        <begin position="964"/>
        <end position="1247"/>
    </location>
</feature>
<organism evidence="13 14">
    <name type="scientific">Glarea lozoyensis (strain ATCC 20868 / MF5171)</name>
    <dbReference type="NCBI Taxonomy" id="1116229"/>
    <lineage>
        <taxon>Eukaryota</taxon>
        <taxon>Fungi</taxon>
        <taxon>Dikarya</taxon>
        <taxon>Ascomycota</taxon>
        <taxon>Pezizomycotina</taxon>
        <taxon>Leotiomycetes</taxon>
        <taxon>Helotiales</taxon>
        <taxon>Helotiaceae</taxon>
        <taxon>Glarea</taxon>
    </lineage>
</organism>
<dbReference type="GO" id="GO:1901336">
    <property type="term" value="P:lactone biosynthetic process"/>
    <property type="evidence" value="ECO:0007669"/>
    <property type="project" value="UniProtKB-ARBA"/>
</dbReference>
<dbReference type="GO" id="GO:0044550">
    <property type="term" value="P:secondary metabolite biosynthetic process"/>
    <property type="evidence" value="ECO:0007669"/>
    <property type="project" value="UniProtKB-ARBA"/>
</dbReference>
<feature type="region of interest" description="N-terminal hotdog fold" evidence="8">
    <location>
        <begin position="964"/>
        <end position="1092"/>
    </location>
</feature>
<dbReference type="CDD" id="cd00833">
    <property type="entry name" value="PKS"/>
    <property type="match status" value="1"/>
</dbReference>
<keyword evidence="6" id="KW-0511">Multifunctional enzyme</keyword>
<sequence length="2538" mass="278070">MATDSAVGYEDFVELKSHLSEMNGSIGNAFPDTNGLLDSKKVDELTNAATVNVNALSDNGSNSSFTAGESSNGFSTPGNNGAEPIAVIGMGMRLPGAVHDSESLWEALVNKKNARCRVPSDRYNVDAFYNPSRKPQSVGTDSGYFLEDVNLDDFDAGFFNLGKKELDRLDPQQRLLMEVVWECLENAGETNWRGNNIGCYIGVFGEDWLETQLRDTLEMGPYRITGHGDYVLANRISYEFDFKGPSLVVKTGCSSALIGLHMACDALRNGDCTAAVVAGTNLILTPTMTIAMTEQGVVSPTGTCKSFDASADGYARGEAVNCVYIKKLSDAIADGDPIRGIIRATAINCDGKTPGISYPSSQAHETLIRRAYKVAGINDVSQTAMVECHGTGTPIGDPLETQAVARVFGENGVLIGSVKPNMGHSEGASGLTSMFKMLIAMEKKAIPPNMHFKIPNPKIPFKDAKLSVPVEVSPWPVGREERVSVNSFGIGGSNAHVVLDSAASWNVGNKTSLLEQSTSSSPELLVFSANHPESLKRLTKNYASYIQTKSPVLSDLAYTLALRRNHMQYRSICVGGFEELTFTPPVRIGGLPTLLFVFTGQGAQWAGMGKELLINYPSFRKDIGALNKTLAQCAHPPSWNLEDELLKPKETSLINSPELSQPLCVAIQIALVNLLKLWNIEPQGVVGHSSGEIAAAYTSGIITADEAIIIAYYRGYVMKSQKLNGGMAAIGLGHHEVSPYLVPGVLIACENSPDSVTISGDADKLEQVMAAVQLANPDKLVRRLRVDMAYHSHHMKAIGEEYQDLIQDKVSSKKSRIPFFSTVEVKPISDAGKLDAAYWRSNLESPVLFSTAVKSILGPAVQKSVLVEIGPHSALAGPLRQIFNSTTGSHLYTSTLQRNENCTKSFLTAVGQLHCLGFDIDFSTTNQSKRVLSDLPQYPWHYERKFWNESRLSKEYRQLRFPHHDILGSRVAESNDFAPTWRSLLNLDNVPWIKDHKILTDIVFPAAGYIALIAEAIRQLTGNEDCTFRNVTLSSALVLDDSKNTEIMTSLHPSRLTVSLDSDWYDFTISSYDGTSWTKNCVGQARKGFETDSVDIAKLDGLPRQVVSGSWYQAMRRVGLNYGPIFSTLNDITAGVKENTAVAIVPCANQSDESPYCLHPATLDPCFQLVSTALANGQSRNLTQLCLPTSIEYLSIRKCSSEVRMFAETIPARKGVVIGNAFGATDGQTVLRLKGLRLSPVEGDAVDLDPHAGIQLEWKPDIEFLETKDLIQNVKNVRVSHMLGEKLTALCILETSSQKNKIEAQQAHLGRFLEWIDQQKDRIETNQYPLVDGLESLVKLNDSDRMKLIEQTSIELQSTESAAAGTALLRIIQNLGGIITGEVNPLELLMKDDVLTQIYDFAGLWDYSKYFSALSHNKPHLRILEVGAGTGGTTEIVLNNLQSRFGERMYGNYTFTDISAGFFGPAKERFQNYSAIDYTVLDISKDPLLQGFEAHSYDLIIATNVIHATPVLGESLSNIHKLLHPDGSLFLQEICPNTKWVNFIMGLFEGWWLGAADKRPDQPFVSPARWDEELKKSGFSGAETVLYDDEVPYQVNANIFSKPITAKKELPGSKSVTILCGKSGVEVEQLEAHLKDRGYRTGIVHFPELPPANQDVISVLDLEEPFFPSIEGEKLADFLSYATHLQTENIGTLWVTKPSQILCEDPAYSQVIGLARTIRSEVGASFATLEVDSFTSGWDKVIDVFVKFQHRTKEEDVDSDMEFAISKNVIYTSRFHWISVSKELSQASTANLPKRLEVEKKGSLDTLHWLQFDPSLLGPNEVEVETRAIGMNFKDVLISMGIVDAQRIDSSGLGCECAGFIRRVGSNVHNLVAGDRVVVQATGTLETTVKANSKLCVKIPDSLSFEDAATMPVVYGTVVHSLLDLGRMEKGQTVLIHSAAGGVGIAAIQVSQWAGAEIFVTVGNEDKAKYLVETFGIPRSHIFHSRDASFLPDILKATNGKGVDMVLNSLSGDLLHASWQCVAQYGKMLEIGKRDFIGQGKLGMSLFEANRSFFGIDLAVMAEERPDVIHRLLKKVLQLYEQGAIKPIRPIKIFDATDIKAAFRYMQKGQHMGKIVLRMPLDHGDLLTNLAPSKLVLRSDASYLMIGGLGGLGKAISTWMAEHGARNLIFLSRSAGKSESHKQFFRELETYGCSVQAFAGSVSVLADVENMIKNATLPIAGVMQMSMVLRDRSFAQFSIEDWNAVVAPKVEGTWCLHNALDNHALDFFILFSSFSGLVGQWGQANYAAANTFLDAFVQYRHSLGLPASVLDIGCVVDAGYVSENQAVMDTLLSTSLHGLHQQDVLDSLHLMMARSSPSSIALPDSFSNPSQVGIGLRSTMPITSPANRSIWKRDPRMSVYRNLESVDASAATSGNEALRLFLASVNEKPSLLVEAASVEFLAREIGLRLFISLMKPEEDLDIKMSPTALGLDSLIAIDLRNWWKESFGSTVTVLEMMNAKSFEELGALAAKKLLEKLSPENGKSDEDIAREYLAMKAP</sequence>
<feature type="domain" description="Ketosynthase family 3 (KS3)" evidence="11">
    <location>
        <begin position="82"/>
        <end position="501"/>
    </location>
</feature>
<dbReference type="SUPFAM" id="SSF52151">
    <property type="entry name" value="FabD/lysophospholipase-like"/>
    <property type="match status" value="1"/>
</dbReference>
<keyword evidence="1" id="KW-0596">Phosphopantetheine</keyword>
<dbReference type="InterPro" id="IPR029063">
    <property type="entry name" value="SAM-dependent_MTases_sf"/>
</dbReference>
<proteinExistence type="predicted"/>
<dbReference type="GO" id="GO:0008168">
    <property type="term" value="F:methyltransferase activity"/>
    <property type="evidence" value="ECO:0007669"/>
    <property type="project" value="UniProtKB-KW"/>
</dbReference>
<keyword evidence="14" id="KW-1185">Reference proteome</keyword>
<dbReference type="Pfam" id="PF00698">
    <property type="entry name" value="Acyl_transf_1"/>
    <property type="match status" value="1"/>
</dbReference>
<dbReference type="Pfam" id="PF02801">
    <property type="entry name" value="Ketoacyl-synt_C"/>
    <property type="match status" value="1"/>
</dbReference>
<keyword evidence="5" id="KW-0521">NADP</keyword>
<dbReference type="InterPro" id="IPR013217">
    <property type="entry name" value="Methyltransf_12"/>
</dbReference>
<keyword evidence="3" id="KW-0489">Methyltransferase</keyword>
<dbReference type="InterPro" id="IPR020841">
    <property type="entry name" value="PKS_Beta-ketoAc_synthase_dom"/>
</dbReference>
<keyword evidence="2" id="KW-0597">Phosphoprotein</keyword>
<dbReference type="Gene3D" id="3.40.366.10">
    <property type="entry name" value="Malonyl-Coenzyme A Acyl Carrier Protein, domain 2"/>
    <property type="match status" value="1"/>
</dbReference>
<accession>S3CWV8</accession>
<dbReference type="InterPro" id="IPR020806">
    <property type="entry name" value="PKS_PP-bd"/>
</dbReference>
<dbReference type="SMART" id="SM00829">
    <property type="entry name" value="PKS_ER"/>
    <property type="match status" value="1"/>
</dbReference>
<dbReference type="Pfam" id="PF08659">
    <property type="entry name" value="KR"/>
    <property type="match status" value="1"/>
</dbReference>
<gene>
    <name evidence="13" type="ORF">GLAREA_12863</name>
</gene>
<reference evidence="13 14" key="1">
    <citation type="journal article" date="2013" name="BMC Genomics">
        <title>Genomics-driven discovery of the pneumocandin biosynthetic gene cluster in the fungus Glarea lozoyensis.</title>
        <authorList>
            <person name="Chen L."/>
            <person name="Yue Q."/>
            <person name="Zhang X."/>
            <person name="Xiang M."/>
            <person name="Wang C."/>
            <person name="Li S."/>
            <person name="Che Y."/>
            <person name="Ortiz-Lopez F.J."/>
            <person name="Bills G.F."/>
            <person name="Liu X."/>
            <person name="An Z."/>
        </authorList>
    </citation>
    <scope>NUCLEOTIDE SEQUENCE [LARGE SCALE GENOMIC DNA]</scope>
    <source>
        <strain evidence="14">ATCC 20868 / MF5171</strain>
    </source>
</reference>
<dbReference type="InterPro" id="IPR057326">
    <property type="entry name" value="KR_dom"/>
</dbReference>
<evidence type="ECO:0000256" key="8">
    <source>
        <dbReference type="PROSITE-ProRule" id="PRU01363"/>
    </source>
</evidence>
<name>S3CWV8_GLAL2</name>
<dbReference type="InterPro" id="IPR018201">
    <property type="entry name" value="Ketoacyl_synth_AS"/>
</dbReference>
<dbReference type="PANTHER" id="PTHR43775:SF49">
    <property type="entry name" value="SYNTHASE, PUTATIVE (JCVI)-RELATED"/>
    <property type="match status" value="1"/>
</dbReference>
<dbReference type="Gene3D" id="3.40.47.10">
    <property type="match status" value="1"/>
</dbReference>
<dbReference type="PROSITE" id="PS52004">
    <property type="entry name" value="KS3_2"/>
    <property type="match status" value="1"/>
</dbReference>
<dbReference type="InterPro" id="IPR050091">
    <property type="entry name" value="PKS_NRPS_Biosynth_Enz"/>
</dbReference>
<dbReference type="OMA" id="IACENSH"/>
<dbReference type="SMART" id="SM00825">
    <property type="entry name" value="PKS_KS"/>
    <property type="match status" value="1"/>
</dbReference>
<dbReference type="InterPro" id="IPR032821">
    <property type="entry name" value="PKS_assoc"/>
</dbReference>
<dbReference type="SUPFAM" id="SSF50129">
    <property type="entry name" value="GroES-like"/>
    <property type="match status" value="1"/>
</dbReference>
<dbReference type="PROSITE" id="PS52019">
    <property type="entry name" value="PKS_MFAS_DH"/>
    <property type="match status" value="1"/>
</dbReference>
<dbReference type="InterPro" id="IPR014031">
    <property type="entry name" value="Ketoacyl_synth_C"/>
</dbReference>
<dbReference type="InterPro" id="IPR016036">
    <property type="entry name" value="Malonyl_transacylase_ACP-bd"/>
</dbReference>
<dbReference type="STRING" id="1116229.S3CWV8"/>
<dbReference type="GO" id="GO:0016491">
    <property type="term" value="F:oxidoreductase activity"/>
    <property type="evidence" value="ECO:0007669"/>
    <property type="project" value="InterPro"/>
</dbReference>
<dbReference type="InterPro" id="IPR014043">
    <property type="entry name" value="Acyl_transferase_dom"/>
</dbReference>
<dbReference type="Pfam" id="PF08240">
    <property type="entry name" value="ADH_N"/>
    <property type="match status" value="1"/>
</dbReference>
<dbReference type="SMART" id="SM00822">
    <property type="entry name" value="PKS_KR"/>
    <property type="match status" value="1"/>
</dbReference>
<evidence type="ECO:0000256" key="2">
    <source>
        <dbReference type="ARBA" id="ARBA00022553"/>
    </source>
</evidence>
<dbReference type="SUPFAM" id="SSF55048">
    <property type="entry name" value="Probable ACP-binding domain of malonyl-CoA ACP transacylase"/>
    <property type="match status" value="1"/>
</dbReference>
<evidence type="ECO:0000256" key="6">
    <source>
        <dbReference type="ARBA" id="ARBA00023268"/>
    </source>
</evidence>
<dbReference type="GO" id="GO:0032259">
    <property type="term" value="P:methylation"/>
    <property type="evidence" value="ECO:0007669"/>
    <property type="project" value="UniProtKB-KW"/>
</dbReference>
<evidence type="ECO:0000256" key="9">
    <source>
        <dbReference type="SAM" id="MobiDB-lite"/>
    </source>
</evidence>
<dbReference type="InterPro" id="IPR009081">
    <property type="entry name" value="PP-bd_ACP"/>
</dbReference>
<evidence type="ECO:0000256" key="5">
    <source>
        <dbReference type="ARBA" id="ARBA00022857"/>
    </source>
</evidence>
<dbReference type="RefSeq" id="XP_008082817.1">
    <property type="nucleotide sequence ID" value="XM_008084626.1"/>
</dbReference>
<dbReference type="InterPro" id="IPR049552">
    <property type="entry name" value="PKS_DH_N"/>
</dbReference>
<dbReference type="InterPro" id="IPR013968">
    <property type="entry name" value="PKS_KR"/>
</dbReference>
<dbReference type="PROSITE" id="PS50075">
    <property type="entry name" value="CARRIER"/>
    <property type="match status" value="1"/>
</dbReference>
<dbReference type="InterPro" id="IPR011032">
    <property type="entry name" value="GroES-like_sf"/>
</dbReference>
<dbReference type="GO" id="GO:0006633">
    <property type="term" value="P:fatty acid biosynthetic process"/>
    <property type="evidence" value="ECO:0007669"/>
    <property type="project" value="InterPro"/>
</dbReference>
<dbReference type="GO" id="GO:0031177">
    <property type="term" value="F:phosphopantetheine binding"/>
    <property type="evidence" value="ECO:0007669"/>
    <property type="project" value="InterPro"/>
</dbReference>
<evidence type="ECO:0000259" key="11">
    <source>
        <dbReference type="PROSITE" id="PS52004"/>
    </source>
</evidence>